<keyword evidence="3" id="KW-1185">Reference proteome</keyword>
<protein>
    <submittedName>
        <fullName evidence="2">Uncharacterized protein</fullName>
    </submittedName>
</protein>
<organism evidence="2 3">
    <name type="scientific">Aquimonas voraii</name>
    <dbReference type="NCBI Taxonomy" id="265719"/>
    <lineage>
        <taxon>Bacteria</taxon>
        <taxon>Pseudomonadati</taxon>
        <taxon>Pseudomonadota</taxon>
        <taxon>Gammaproteobacteria</taxon>
        <taxon>Lysobacterales</taxon>
        <taxon>Lysobacteraceae</taxon>
        <taxon>Aquimonas</taxon>
    </lineage>
</organism>
<feature type="compositionally biased region" description="Basic and acidic residues" evidence="1">
    <location>
        <begin position="226"/>
        <end position="235"/>
    </location>
</feature>
<dbReference type="AlphaFoldDB" id="A0A1G6SQI8"/>
<proteinExistence type="predicted"/>
<dbReference type="STRING" id="265719.SAMN04488509_101609"/>
<dbReference type="Proteomes" id="UP000199603">
    <property type="component" value="Unassembled WGS sequence"/>
</dbReference>
<evidence type="ECO:0000313" key="2">
    <source>
        <dbReference type="EMBL" id="SDD18477.1"/>
    </source>
</evidence>
<feature type="compositionally biased region" description="Basic and acidic residues" evidence="1">
    <location>
        <begin position="192"/>
        <end position="207"/>
    </location>
</feature>
<reference evidence="2 3" key="1">
    <citation type="submission" date="2016-10" db="EMBL/GenBank/DDBJ databases">
        <authorList>
            <person name="de Groot N.N."/>
        </authorList>
    </citation>
    <scope>NUCLEOTIDE SEQUENCE [LARGE SCALE GENOMIC DNA]</scope>
    <source>
        <strain evidence="2 3">DSM 16957</strain>
    </source>
</reference>
<dbReference type="EMBL" id="FNAG01000001">
    <property type="protein sequence ID" value="SDD18477.1"/>
    <property type="molecule type" value="Genomic_DNA"/>
</dbReference>
<feature type="compositionally biased region" description="Low complexity" evidence="1">
    <location>
        <begin position="109"/>
        <end position="118"/>
    </location>
</feature>
<gene>
    <name evidence="2" type="ORF">SAMN04488509_101609</name>
</gene>
<accession>A0A1G6SQI8</accession>
<evidence type="ECO:0000313" key="3">
    <source>
        <dbReference type="Proteomes" id="UP000199603"/>
    </source>
</evidence>
<sequence>MRQPIGWALAHRSPTLASVKALGALEPLAFRERLEGAHWPPVAADIPGEPCGARFKPLSPWERGWGEGRAEQALRASPSITTRLLPTLQRAGARALPGAPGERREAVDPPAGSPAGMPAMFVTVQGCTVHEHPRAHANPERRDARRARTRGGLSLAYLSLATQRKVGRAGRRSDRKLLIFASSGLLSKRRTSKEPSRRSWRDSERALRPAPSPTPPPMGEGLRAPTEPRMRQPSP</sequence>
<feature type="region of interest" description="Disordered" evidence="1">
    <location>
        <begin position="183"/>
        <end position="235"/>
    </location>
</feature>
<name>A0A1G6SQI8_9GAMM</name>
<feature type="region of interest" description="Disordered" evidence="1">
    <location>
        <begin position="93"/>
        <end position="118"/>
    </location>
</feature>
<evidence type="ECO:0000256" key="1">
    <source>
        <dbReference type="SAM" id="MobiDB-lite"/>
    </source>
</evidence>